<dbReference type="InterPro" id="IPR008920">
    <property type="entry name" value="TF_FadR/GntR_C"/>
</dbReference>
<dbReference type="AlphaFoldDB" id="A0AAW8TXB8"/>
<dbReference type="Gene3D" id="1.20.120.530">
    <property type="entry name" value="GntR ligand-binding domain-like"/>
    <property type="match status" value="1"/>
</dbReference>
<name>A0AAW8TXB8_9ENTE</name>
<dbReference type="Pfam" id="PF00392">
    <property type="entry name" value="GntR"/>
    <property type="match status" value="1"/>
</dbReference>
<protein>
    <submittedName>
        <fullName evidence="5">GntR family transcriptional regulator</fullName>
    </submittedName>
</protein>
<dbReference type="SUPFAM" id="SSF48008">
    <property type="entry name" value="GntR ligand-binding domain-like"/>
    <property type="match status" value="1"/>
</dbReference>
<organism evidence="5 6">
    <name type="scientific">Enterococcus asini</name>
    <dbReference type="NCBI Taxonomy" id="57732"/>
    <lineage>
        <taxon>Bacteria</taxon>
        <taxon>Bacillati</taxon>
        <taxon>Bacillota</taxon>
        <taxon>Bacilli</taxon>
        <taxon>Lactobacillales</taxon>
        <taxon>Enterococcaceae</taxon>
        <taxon>Enterococcus</taxon>
    </lineage>
</organism>
<evidence type="ECO:0000259" key="4">
    <source>
        <dbReference type="PROSITE" id="PS50949"/>
    </source>
</evidence>
<dbReference type="Gene3D" id="1.10.10.10">
    <property type="entry name" value="Winged helix-like DNA-binding domain superfamily/Winged helix DNA-binding domain"/>
    <property type="match status" value="1"/>
</dbReference>
<dbReference type="PANTHER" id="PTHR43537">
    <property type="entry name" value="TRANSCRIPTIONAL REGULATOR, GNTR FAMILY"/>
    <property type="match status" value="1"/>
</dbReference>
<dbReference type="GO" id="GO:0003677">
    <property type="term" value="F:DNA binding"/>
    <property type="evidence" value="ECO:0007669"/>
    <property type="project" value="UniProtKB-KW"/>
</dbReference>
<dbReference type="InterPro" id="IPR011711">
    <property type="entry name" value="GntR_C"/>
</dbReference>
<dbReference type="EMBL" id="JARQBJ010000002">
    <property type="protein sequence ID" value="MDT2810076.1"/>
    <property type="molecule type" value="Genomic_DNA"/>
</dbReference>
<accession>A0AAW8TXB8</accession>
<dbReference type="InterPro" id="IPR036388">
    <property type="entry name" value="WH-like_DNA-bd_sf"/>
</dbReference>
<dbReference type="Proteomes" id="UP001256711">
    <property type="component" value="Unassembled WGS sequence"/>
</dbReference>
<sequence>MILNLQGQAYKAIRKKIIYSELEPGAKISEKELEKTLNIGRTPIREALIQLRNQELVYTIPQSGTYISKIDLKSASNARYVRETLERSILAECSAKIDEKGKKALEAILLETENATARRGISDFFQLDSAFHRTCFEIAGRGEVWTWIEDHATHFDRFRWLRLEVTELDWQKVADEHQALYDAIVSHDLDELAFLITLHLHMAIDEQEQVMDHFPNFFTEDSQIY</sequence>
<dbReference type="Pfam" id="PF07729">
    <property type="entry name" value="FCD"/>
    <property type="match status" value="1"/>
</dbReference>
<dbReference type="PROSITE" id="PS50949">
    <property type="entry name" value="HTH_GNTR"/>
    <property type="match status" value="1"/>
</dbReference>
<gene>
    <name evidence="5" type="ORF">P7H43_06240</name>
</gene>
<comment type="caution">
    <text evidence="5">The sequence shown here is derived from an EMBL/GenBank/DDBJ whole genome shotgun (WGS) entry which is preliminary data.</text>
</comment>
<dbReference type="InterPro" id="IPR000524">
    <property type="entry name" value="Tscrpt_reg_HTH_GntR"/>
</dbReference>
<dbReference type="InterPro" id="IPR036390">
    <property type="entry name" value="WH_DNA-bd_sf"/>
</dbReference>
<reference evidence="5" key="1">
    <citation type="submission" date="2023-03" db="EMBL/GenBank/DDBJ databases">
        <authorList>
            <person name="Shen W."/>
            <person name="Cai J."/>
        </authorList>
    </citation>
    <scope>NUCLEOTIDE SEQUENCE</scope>
    <source>
        <strain evidence="5">B226-2</strain>
    </source>
</reference>
<dbReference type="GO" id="GO:0003700">
    <property type="term" value="F:DNA-binding transcription factor activity"/>
    <property type="evidence" value="ECO:0007669"/>
    <property type="project" value="InterPro"/>
</dbReference>
<feature type="domain" description="HTH gntR-type" evidence="4">
    <location>
        <begin position="3"/>
        <end position="70"/>
    </location>
</feature>
<dbReference type="CDD" id="cd07377">
    <property type="entry name" value="WHTH_GntR"/>
    <property type="match status" value="1"/>
</dbReference>
<keyword evidence="1" id="KW-0805">Transcription regulation</keyword>
<evidence type="ECO:0000256" key="1">
    <source>
        <dbReference type="ARBA" id="ARBA00023015"/>
    </source>
</evidence>
<keyword evidence="3" id="KW-0804">Transcription</keyword>
<keyword evidence="2" id="KW-0238">DNA-binding</keyword>
<dbReference type="SMART" id="SM00895">
    <property type="entry name" value="FCD"/>
    <property type="match status" value="1"/>
</dbReference>
<dbReference type="SUPFAM" id="SSF46785">
    <property type="entry name" value="Winged helix' DNA-binding domain"/>
    <property type="match status" value="1"/>
</dbReference>
<dbReference type="SMART" id="SM00345">
    <property type="entry name" value="HTH_GNTR"/>
    <property type="match status" value="1"/>
</dbReference>
<dbReference type="PANTHER" id="PTHR43537:SF6">
    <property type="entry name" value="HTH-TYPE TRANSCRIPTIONAL REPRESSOR RSPR"/>
    <property type="match status" value="1"/>
</dbReference>
<dbReference type="RefSeq" id="WP_311835308.1">
    <property type="nucleotide sequence ID" value="NZ_JARQBJ010000002.1"/>
</dbReference>
<evidence type="ECO:0000256" key="2">
    <source>
        <dbReference type="ARBA" id="ARBA00023125"/>
    </source>
</evidence>
<evidence type="ECO:0000313" key="6">
    <source>
        <dbReference type="Proteomes" id="UP001256711"/>
    </source>
</evidence>
<proteinExistence type="predicted"/>
<evidence type="ECO:0000313" key="5">
    <source>
        <dbReference type="EMBL" id="MDT2810076.1"/>
    </source>
</evidence>
<evidence type="ECO:0000256" key="3">
    <source>
        <dbReference type="ARBA" id="ARBA00023163"/>
    </source>
</evidence>